<feature type="domain" description="HTH tetR-type" evidence="6">
    <location>
        <begin position="7"/>
        <end position="67"/>
    </location>
</feature>
<dbReference type="AlphaFoldDB" id="A0A6I4P2L2"/>
<evidence type="ECO:0000313" key="7">
    <source>
        <dbReference type="EMBL" id="MWB98329.1"/>
    </source>
</evidence>
<reference evidence="7 8" key="1">
    <citation type="submission" date="2019-12" db="EMBL/GenBank/DDBJ databases">
        <authorList>
            <person name="Kim Y.S."/>
        </authorList>
    </citation>
    <scope>NUCLEOTIDE SEQUENCE [LARGE SCALE GENOMIC DNA]</scope>
    <source>
        <strain evidence="7 8">MMS17-SY077</strain>
    </source>
</reference>
<dbReference type="Pfam" id="PF13977">
    <property type="entry name" value="TetR_C_6"/>
    <property type="match status" value="1"/>
</dbReference>
<evidence type="ECO:0000256" key="4">
    <source>
        <dbReference type="ARBA" id="ARBA00023163"/>
    </source>
</evidence>
<protein>
    <submittedName>
        <fullName evidence="7">TetR family transcriptional regulator</fullName>
    </submittedName>
</protein>
<organism evidence="7 8">
    <name type="scientific">Agromyces seonyuensis</name>
    <dbReference type="NCBI Taxonomy" id="2662446"/>
    <lineage>
        <taxon>Bacteria</taxon>
        <taxon>Bacillati</taxon>
        <taxon>Actinomycetota</taxon>
        <taxon>Actinomycetes</taxon>
        <taxon>Micrococcales</taxon>
        <taxon>Microbacteriaceae</taxon>
        <taxon>Agromyces</taxon>
    </lineage>
</organism>
<keyword evidence="2" id="KW-0805">Transcription regulation</keyword>
<dbReference type="InterPro" id="IPR036271">
    <property type="entry name" value="Tet_transcr_reg_TetR-rel_C_sf"/>
</dbReference>
<dbReference type="GO" id="GO:0003700">
    <property type="term" value="F:DNA-binding transcription factor activity"/>
    <property type="evidence" value="ECO:0007669"/>
    <property type="project" value="TreeGrafter"/>
</dbReference>
<dbReference type="SUPFAM" id="SSF48498">
    <property type="entry name" value="Tetracyclin repressor-like, C-terminal domain"/>
    <property type="match status" value="1"/>
</dbReference>
<evidence type="ECO:0000313" key="8">
    <source>
        <dbReference type="Proteomes" id="UP000438182"/>
    </source>
</evidence>
<name>A0A6I4P2L2_9MICO</name>
<evidence type="ECO:0000256" key="2">
    <source>
        <dbReference type="ARBA" id="ARBA00023015"/>
    </source>
</evidence>
<dbReference type="PANTHER" id="PTHR30055">
    <property type="entry name" value="HTH-TYPE TRANSCRIPTIONAL REGULATOR RUTR"/>
    <property type="match status" value="1"/>
</dbReference>
<dbReference type="InterPro" id="IPR050109">
    <property type="entry name" value="HTH-type_TetR-like_transc_reg"/>
</dbReference>
<dbReference type="EMBL" id="WSTA01000024">
    <property type="protein sequence ID" value="MWB98329.1"/>
    <property type="molecule type" value="Genomic_DNA"/>
</dbReference>
<dbReference type="InterPro" id="IPR001647">
    <property type="entry name" value="HTH_TetR"/>
</dbReference>
<keyword evidence="8" id="KW-1185">Reference proteome</keyword>
<accession>A0A6I4P2L2</accession>
<dbReference type="SUPFAM" id="SSF46689">
    <property type="entry name" value="Homeodomain-like"/>
    <property type="match status" value="1"/>
</dbReference>
<proteinExistence type="predicted"/>
<dbReference type="InterPro" id="IPR039538">
    <property type="entry name" value="BetI_C"/>
</dbReference>
<keyword evidence="3 5" id="KW-0238">DNA-binding</keyword>
<dbReference type="PRINTS" id="PR00455">
    <property type="entry name" value="HTHTETR"/>
</dbReference>
<evidence type="ECO:0000256" key="3">
    <source>
        <dbReference type="ARBA" id="ARBA00023125"/>
    </source>
</evidence>
<dbReference type="GO" id="GO:0000976">
    <property type="term" value="F:transcription cis-regulatory region binding"/>
    <property type="evidence" value="ECO:0007669"/>
    <property type="project" value="TreeGrafter"/>
</dbReference>
<dbReference type="Pfam" id="PF00440">
    <property type="entry name" value="TetR_N"/>
    <property type="match status" value="1"/>
</dbReference>
<evidence type="ECO:0000259" key="6">
    <source>
        <dbReference type="PROSITE" id="PS50977"/>
    </source>
</evidence>
<gene>
    <name evidence="7" type="ORF">GB864_07175</name>
</gene>
<comment type="caution">
    <text evidence="7">The sequence shown here is derived from an EMBL/GenBank/DDBJ whole genome shotgun (WGS) entry which is preliminary data.</text>
</comment>
<keyword evidence="4" id="KW-0804">Transcription</keyword>
<sequence length="199" mass="21680">MSRMPVAERRAALIAAAERVIVQSGVGEASVRRIVAEAGMSLASFHYAFESREALFEELIGGVVAGEQEALLAEFVVGDGDLRATVDAGFARYLEHLRGKPERELAMLELTWYALRTPEHADLARRQYARYTALAAALLERTAAGLGVRWAEPAEQIAKLLVVFTDGITVGWLVHRDDEAAAFAARAAADTISRMAEPR</sequence>
<evidence type="ECO:0000256" key="5">
    <source>
        <dbReference type="PROSITE-ProRule" id="PRU00335"/>
    </source>
</evidence>
<dbReference type="PROSITE" id="PS50977">
    <property type="entry name" value="HTH_TETR_2"/>
    <property type="match status" value="1"/>
</dbReference>
<dbReference type="PANTHER" id="PTHR30055:SF234">
    <property type="entry name" value="HTH-TYPE TRANSCRIPTIONAL REGULATOR BETI"/>
    <property type="match status" value="1"/>
</dbReference>
<evidence type="ECO:0000256" key="1">
    <source>
        <dbReference type="ARBA" id="ARBA00022491"/>
    </source>
</evidence>
<feature type="DNA-binding region" description="H-T-H motif" evidence="5">
    <location>
        <begin position="30"/>
        <end position="49"/>
    </location>
</feature>
<keyword evidence="1" id="KW-0678">Repressor</keyword>
<dbReference type="InterPro" id="IPR009057">
    <property type="entry name" value="Homeodomain-like_sf"/>
</dbReference>
<dbReference type="Proteomes" id="UP000438182">
    <property type="component" value="Unassembled WGS sequence"/>
</dbReference>
<dbReference type="Gene3D" id="1.10.357.10">
    <property type="entry name" value="Tetracycline Repressor, domain 2"/>
    <property type="match status" value="1"/>
</dbReference>